<evidence type="ECO:0000256" key="7">
    <source>
        <dbReference type="ARBA" id="ARBA00022989"/>
    </source>
</evidence>
<dbReference type="EMBL" id="JAWSTH010000112">
    <property type="protein sequence ID" value="MDW5597969.1"/>
    <property type="molecule type" value="Genomic_DNA"/>
</dbReference>
<feature type="transmembrane region" description="Helical" evidence="9">
    <location>
        <begin position="266"/>
        <end position="285"/>
    </location>
</feature>
<keyword evidence="8 9" id="KW-0472">Membrane</keyword>
<dbReference type="InterPro" id="IPR000515">
    <property type="entry name" value="MetI-like"/>
</dbReference>
<feature type="transmembrane region" description="Helical" evidence="9">
    <location>
        <begin position="138"/>
        <end position="161"/>
    </location>
</feature>
<dbReference type="SUPFAM" id="SSF161098">
    <property type="entry name" value="MetI-like"/>
    <property type="match status" value="1"/>
</dbReference>
<feature type="transmembrane region" description="Helical" evidence="9">
    <location>
        <begin position="36"/>
        <end position="61"/>
    </location>
</feature>
<comment type="subcellular location">
    <subcellularLocation>
        <location evidence="2 9">Cell membrane</location>
        <topology evidence="2 9">Multi-pass membrane protein</topology>
    </subcellularLocation>
</comment>
<keyword evidence="4" id="KW-0813">Transport</keyword>
<proteinExistence type="inferred from homology"/>
<comment type="function">
    <text evidence="1">Part of the binding-protein-dependent transport system for phosphate; probably responsible for the translocation of the substrate across the membrane.</text>
</comment>
<dbReference type="RefSeq" id="WP_318600438.1">
    <property type="nucleotide sequence ID" value="NZ_JAWSTH010000112.1"/>
</dbReference>
<comment type="similarity">
    <text evidence="3 9">Belongs to the binding-protein-dependent transport system permease family. CysTW subfamily.</text>
</comment>
<keyword evidence="7 9" id="KW-1133">Transmembrane helix</keyword>
<feature type="domain" description="ABC transmembrane type-1" evidence="11">
    <location>
        <begin position="92"/>
        <end position="316"/>
    </location>
</feature>
<name>A0ABU4HXS8_9ACTN</name>
<comment type="caution">
    <text evidence="12">The sequence shown here is derived from an EMBL/GenBank/DDBJ whole genome shotgun (WGS) entry which is preliminary data.</text>
</comment>
<dbReference type="CDD" id="cd06261">
    <property type="entry name" value="TM_PBP2"/>
    <property type="match status" value="1"/>
</dbReference>
<gene>
    <name evidence="12" type="primary">pstA</name>
    <name evidence="12" type="ORF">R7226_26680</name>
</gene>
<accession>A0ABU4HXS8</accession>
<organism evidence="12 13">
    <name type="scientific">Conexibacter stalactiti</name>
    <dbReference type="NCBI Taxonomy" id="1940611"/>
    <lineage>
        <taxon>Bacteria</taxon>
        <taxon>Bacillati</taxon>
        <taxon>Actinomycetota</taxon>
        <taxon>Thermoleophilia</taxon>
        <taxon>Solirubrobacterales</taxon>
        <taxon>Conexibacteraceae</taxon>
        <taxon>Conexibacter</taxon>
    </lineage>
</organism>
<evidence type="ECO:0000256" key="6">
    <source>
        <dbReference type="ARBA" id="ARBA00022692"/>
    </source>
</evidence>
<dbReference type="PANTHER" id="PTHR43470">
    <property type="entry name" value="PHOSPHATE TRANSPORT SYSTEM PERMEASE PROTEIN PSTA-RELATED"/>
    <property type="match status" value="1"/>
</dbReference>
<reference evidence="13" key="1">
    <citation type="submission" date="2023-07" db="EMBL/GenBank/DDBJ databases">
        <title>Conexibacter stalactiti sp. nov., isolated from stalactites in a lava cave and emended description of the genus Conexibacter.</title>
        <authorList>
            <person name="Lee S.D."/>
        </authorList>
    </citation>
    <scope>NUCLEOTIDE SEQUENCE [LARGE SCALE GENOMIC DNA]</scope>
    <source>
        <strain evidence="13">KCTC 39840</strain>
    </source>
</reference>
<evidence type="ECO:0000256" key="8">
    <source>
        <dbReference type="ARBA" id="ARBA00023136"/>
    </source>
</evidence>
<dbReference type="InterPro" id="IPR035906">
    <property type="entry name" value="MetI-like_sf"/>
</dbReference>
<keyword evidence="6 9" id="KW-0812">Transmembrane</keyword>
<sequence length="331" mass="34684">MSALATPPRQPGAAAPPPRRTRARDSATTWPLRDRIGLAFCWAAGITLTVVALTVLLYMCFKGITQLRPSMLVTHPSGAVDQSRSGGFLDPIQGTLLLTAIGITIAVPIGVSVALWLVEYGRPTALARAVESAVDVIAGAPSVVLALFGLSFFSETFFSFMSFRSEDTAFGRSFMVAGTVMSLIALPLIVGATREALLQVPNHVREASLALGKTKASTIRAVLLPAVRPGIATGTALGMGRIIGDTAIVVLLLGNTLTTQPRDGGIFGLSLLQGTGSTLTSYIYGNSPVGEGNAPQKAYAAAFVLLLIVVALNALATRIARGRRKDTAWIR</sequence>
<evidence type="ECO:0000256" key="10">
    <source>
        <dbReference type="SAM" id="MobiDB-lite"/>
    </source>
</evidence>
<feature type="transmembrane region" description="Helical" evidence="9">
    <location>
        <begin position="94"/>
        <end position="118"/>
    </location>
</feature>
<evidence type="ECO:0000256" key="1">
    <source>
        <dbReference type="ARBA" id="ARBA00003510"/>
    </source>
</evidence>
<dbReference type="Gene3D" id="1.10.3720.10">
    <property type="entry name" value="MetI-like"/>
    <property type="match status" value="1"/>
</dbReference>
<dbReference type="PANTHER" id="PTHR43470:SF3">
    <property type="entry name" value="PHOSPHATE TRANSPORT SYSTEM PERMEASE PROTEIN PSTA-RELATED"/>
    <property type="match status" value="1"/>
</dbReference>
<evidence type="ECO:0000256" key="4">
    <source>
        <dbReference type="ARBA" id="ARBA00022448"/>
    </source>
</evidence>
<dbReference type="NCBIfam" id="TIGR00974">
    <property type="entry name" value="3a0107s02c"/>
    <property type="match status" value="1"/>
</dbReference>
<dbReference type="PROSITE" id="PS50928">
    <property type="entry name" value="ABC_TM1"/>
    <property type="match status" value="1"/>
</dbReference>
<evidence type="ECO:0000313" key="13">
    <source>
        <dbReference type="Proteomes" id="UP001284601"/>
    </source>
</evidence>
<feature type="region of interest" description="Disordered" evidence="10">
    <location>
        <begin position="1"/>
        <end position="27"/>
    </location>
</feature>
<protein>
    <recommendedName>
        <fullName evidence="9">Phosphate transport system permease protein PstA</fullName>
    </recommendedName>
</protein>
<feature type="compositionally biased region" description="Pro residues" evidence="10">
    <location>
        <begin position="8"/>
        <end position="18"/>
    </location>
</feature>
<evidence type="ECO:0000256" key="9">
    <source>
        <dbReference type="RuleBase" id="RU363043"/>
    </source>
</evidence>
<evidence type="ECO:0000256" key="5">
    <source>
        <dbReference type="ARBA" id="ARBA00022475"/>
    </source>
</evidence>
<keyword evidence="13" id="KW-1185">Reference proteome</keyword>
<keyword evidence="5 9" id="KW-1003">Cell membrane</keyword>
<dbReference type="Proteomes" id="UP001284601">
    <property type="component" value="Unassembled WGS sequence"/>
</dbReference>
<feature type="transmembrane region" description="Helical" evidence="9">
    <location>
        <begin position="231"/>
        <end position="254"/>
    </location>
</feature>
<dbReference type="InterPro" id="IPR005672">
    <property type="entry name" value="Phosphate_PstA"/>
</dbReference>
<reference evidence="12 13" key="2">
    <citation type="submission" date="2023-10" db="EMBL/GenBank/DDBJ databases">
        <authorList>
            <person name="Han X.F."/>
        </authorList>
    </citation>
    <scope>NUCLEOTIDE SEQUENCE [LARGE SCALE GENOMIC DNA]</scope>
    <source>
        <strain evidence="12 13">KCTC 39840</strain>
    </source>
</reference>
<dbReference type="Pfam" id="PF00528">
    <property type="entry name" value="BPD_transp_1"/>
    <property type="match status" value="1"/>
</dbReference>
<feature type="transmembrane region" description="Helical" evidence="9">
    <location>
        <begin position="297"/>
        <end position="316"/>
    </location>
</feature>
<feature type="transmembrane region" description="Helical" evidence="9">
    <location>
        <begin position="173"/>
        <end position="192"/>
    </location>
</feature>
<evidence type="ECO:0000259" key="11">
    <source>
        <dbReference type="PROSITE" id="PS50928"/>
    </source>
</evidence>
<evidence type="ECO:0000256" key="2">
    <source>
        <dbReference type="ARBA" id="ARBA00004651"/>
    </source>
</evidence>
<evidence type="ECO:0000313" key="12">
    <source>
        <dbReference type="EMBL" id="MDW5597969.1"/>
    </source>
</evidence>
<evidence type="ECO:0000256" key="3">
    <source>
        <dbReference type="ARBA" id="ARBA00007069"/>
    </source>
</evidence>